<gene>
    <name evidence="2" type="ORF">A4X13_0g3594</name>
</gene>
<dbReference type="PANTHER" id="PTHR46112">
    <property type="entry name" value="AMINOPEPTIDASE"/>
    <property type="match status" value="1"/>
</dbReference>
<feature type="domain" description="Peptidase M24" evidence="1">
    <location>
        <begin position="257"/>
        <end position="467"/>
    </location>
</feature>
<reference evidence="2" key="2">
    <citation type="journal article" date="2019" name="IMA Fungus">
        <title>Genome sequencing and comparison of five Tilletia species to identify candidate genes for the detection of regulated species infecting wheat.</title>
        <authorList>
            <person name="Nguyen H.D.T."/>
            <person name="Sultana T."/>
            <person name="Kesanakurti P."/>
            <person name="Hambleton S."/>
        </authorList>
    </citation>
    <scope>NUCLEOTIDE SEQUENCE</scope>
    <source>
        <strain evidence="2">DAOMC 236416</strain>
    </source>
</reference>
<keyword evidence="3" id="KW-1185">Reference proteome</keyword>
<protein>
    <recommendedName>
        <fullName evidence="1">Peptidase M24 domain-containing protein</fullName>
    </recommendedName>
</protein>
<sequence>MWSKSKEVDALIPSSAQGRVSKSPSRLSVFKLILVLLLVYSLFNLKISVSLSSPPSSPISSIDDFLKCSIDNLDKSALDQPLVEPIPFEEFVERRDRIAGALVQEGLDAYIVEPGYDFRFLANLSGWEDWGPTERPFLLVIQPLSQASSSNIHSRSTILTPKFELTRAKQLVLPFHPNDAKHLPWREEESPYDVLASFLSQSTSKKHRKDIKIKVGPETRTFISQGLALAGLEVVPYSETEHTAAVRQSKSDREVAIMRAANTLTVEAIRSVRKCAYDGLSELEMMDVFKQTMLSASPGIADVEGLTLFGERAACPHCGPSDTRRLNAREDFILMDVGARLYGYISDCTRTFLLPNSTEEGETTPFDPEKLKIWYKVHEAQSAAINAIREGTPLHKVDHAARRVIEHAGYGKYFIHRLGHSIGLQMHEPPYATGNSQTTLKYHTPLTAEPGIYIEGYAGVRLEDVILTNGGGKEAETLTNRRATSPWDP</sequence>
<dbReference type="SUPFAM" id="SSF53092">
    <property type="entry name" value="Creatinase/prolidase N-terminal domain"/>
    <property type="match status" value="1"/>
</dbReference>
<dbReference type="AlphaFoldDB" id="A0A177TC09"/>
<reference evidence="2" key="1">
    <citation type="submission" date="2016-04" db="EMBL/GenBank/DDBJ databases">
        <authorList>
            <person name="Nguyen H.D."/>
            <person name="Samba Siva P."/>
            <person name="Cullis J."/>
            <person name="Levesque C.A."/>
            <person name="Hambleton S."/>
        </authorList>
    </citation>
    <scope>NUCLEOTIDE SEQUENCE</scope>
    <source>
        <strain evidence="2">DAOMC 236416</strain>
    </source>
</reference>
<dbReference type="Gene3D" id="3.40.350.10">
    <property type="entry name" value="Creatinase/prolidase N-terminal domain"/>
    <property type="match status" value="1"/>
</dbReference>
<evidence type="ECO:0000313" key="3">
    <source>
        <dbReference type="Proteomes" id="UP000077521"/>
    </source>
</evidence>
<evidence type="ECO:0000313" key="2">
    <source>
        <dbReference type="EMBL" id="KAE8253959.1"/>
    </source>
</evidence>
<dbReference type="InterPro" id="IPR050659">
    <property type="entry name" value="Peptidase_M24B"/>
</dbReference>
<dbReference type="InterPro" id="IPR036005">
    <property type="entry name" value="Creatinase/aminopeptidase-like"/>
</dbReference>
<dbReference type="PANTHER" id="PTHR46112:SF2">
    <property type="entry name" value="XAA-PRO AMINOPEPTIDASE P-RELATED"/>
    <property type="match status" value="1"/>
</dbReference>
<comment type="caution">
    <text evidence="2">The sequence shown here is derived from an EMBL/GenBank/DDBJ whole genome shotgun (WGS) entry which is preliminary data.</text>
</comment>
<name>A0A177TC09_9BASI</name>
<dbReference type="Gene3D" id="3.90.230.10">
    <property type="entry name" value="Creatinase/methionine aminopeptidase superfamily"/>
    <property type="match status" value="1"/>
</dbReference>
<dbReference type="InterPro" id="IPR029149">
    <property type="entry name" value="Creatin/AminoP/Spt16_N"/>
</dbReference>
<dbReference type="SUPFAM" id="SSF55920">
    <property type="entry name" value="Creatinase/aminopeptidase"/>
    <property type="match status" value="1"/>
</dbReference>
<dbReference type="EMBL" id="LWDF02000208">
    <property type="protein sequence ID" value="KAE8253959.1"/>
    <property type="molecule type" value="Genomic_DNA"/>
</dbReference>
<dbReference type="Pfam" id="PF00557">
    <property type="entry name" value="Peptidase_M24"/>
    <property type="match status" value="1"/>
</dbReference>
<proteinExistence type="predicted"/>
<evidence type="ECO:0000259" key="1">
    <source>
        <dbReference type="Pfam" id="PF00557"/>
    </source>
</evidence>
<dbReference type="Proteomes" id="UP000077521">
    <property type="component" value="Unassembled WGS sequence"/>
</dbReference>
<accession>A0A177TC09</accession>
<organism evidence="2 3">
    <name type="scientific">Tilletia indica</name>
    <dbReference type="NCBI Taxonomy" id="43049"/>
    <lineage>
        <taxon>Eukaryota</taxon>
        <taxon>Fungi</taxon>
        <taxon>Dikarya</taxon>
        <taxon>Basidiomycota</taxon>
        <taxon>Ustilaginomycotina</taxon>
        <taxon>Exobasidiomycetes</taxon>
        <taxon>Tilletiales</taxon>
        <taxon>Tilletiaceae</taxon>
        <taxon>Tilletia</taxon>
    </lineage>
</organism>
<dbReference type="InterPro" id="IPR000994">
    <property type="entry name" value="Pept_M24"/>
</dbReference>